<organism evidence="2 3">
    <name type="scientific">endosymbiont of Escarpia spicata</name>
    <dbReference type="NCBI Taxonomy" id="2200908"/>
    <lineage>
        <taxon>Bacteria</taxon>
        <taxon>Pseudomonadati</taxon>
        <taxon>Pseudomonadota</taxon>
        <taxon>Gammaproteobacteria</taxon>
        <taxon>sulfur-oxidizing symbionts</taxon>
    </lineage>
</organism>
<protein>
    <submittedName>
        <fullName evidence="2">Uncharacterized protein</fullName>
    </submittedName>
</protein>
<keyword evidence="3" id="KW-1185">Reference proteome</keyword>
<name>A0A370DFJ5_9GAMM</name>
<evidence type="ECO:0000313" key="3">
    <source>
        <dbReference type="Proteomes" id="UP000254771"/>
    </source>
</evidence>
<reference evidence="2 3" key="1">
    <citation type="journal article" date="2018" name="ISME J.">
        <title>Endosymbiont genomes yield clues of tubeworm success.</title>
        <authorList>
            <person name="Li Y."/>
            <person name="Liles M.R."/>
            <person name="Halanych K.M."/>
        </authorList>
    </citation>
    <scope>NUCLEOTIDE SEQUENCE [LARGE SCALE GENOMIC DNA]</scope>
    <source>
        <strain evidence="2">A1462</strain>
    </source>
</reference>
<accession>A0A370DFJ5</accession>
<dbReference type="AlphaFoldDB" id="A0A370DFJ5"/>
<keyword evidence="1" id="KW-0812">Transmembrane</keyword>
<feature type="transmembrane region" description="Helical" evidence="1">
    <location>
        <begin position="55"/>
        <end position="76"/>
    </location>
</feature>
<dbReference type="EMBL" id="QFXE01000018">
    <property type="protein sequence ID" value="RDH83603.1"/>
    <property type="molecule type" value="Genomic_DNA"/>
</dbReference>
<sequence length="111" mass="12054">MPDYVGKKMNPSSFRSTQLILLMLAALFLLEPALANKFETIGSGVAGSSRIKAEYMVIIGYVSGGVLLFTSLLSFLMANTNAQNLNYALWKQSSGMLLFMGLVILGFAFFA</sequence>
<keyword evidence="1" id="KW-0472">Membrane</keyword>
<evidence type="ECO:0000256" key="1">
    <source>
        <dbReference type="SAM" id="Phobius"/>
    </source>
</evidence>
<feature type="transmembrane region" description="Helical" evidence="1">
    <location>
        <begin position="88"/>
        <end position="110"/>
    </location>
</feature>
<proteinExistence type="predicted"/>
<dbReference type="Proteomes" id="UP000254771">
    <property type="component" value="Unassembled WGS sequence"/>
</dbReference>
<gene>
    <name evidence="2" type="ORF">DIZ78_13895</name>
</gene>
<evidence type="ECO:0000313" key="2">
    <source>
        <dbReference type="EMBL" id="RDH83603.1"/>
    </source>
</evidence>
<keyword evidence="1" id="KW-1133">Transmembrane helix</keyword>
<comment type="caution">
    <text evidence="2">The sequence shown here is derived from an EMBL/GenBank/DDBJ whole genome shotgun (WGS) entry which is preliminary data.</text>
</comment>